<accession>A0A7I7XBJ4</accession>
<keyword evidence="2" id="KW-1185">Reference proteome</keyword>
<dbReference type="Proteomes" id="UP000466517">
    <property type="component" value="Chromosome"/>
</dbReference>
<dbReference type="SUPFAM" id="SSF48452">
    <property type="entry name" value="TPR-like"/>
    <property type="match status" value="1"/>
</dbReference>
<dbReference type="AlphaFoldDB" id="A0A7I7XBJ4"/>
<dbReference type="KEGG" id="mmag:MMAD_12590"/>
<evidence type="ECO:0000313" key="2">
    <source>
        <dbReference type="Proteomes" id="UP000466517"/>
    </source>
</evidence>
<sequence>MDALVEVAFGPDPGRWPLPAATTADELWLRAVAAGGQGRYASALSDLDRLARARPEPVLASHAFGTRASFERQLGRHEVARSWDGRAVAAAGQDVEAAADALIGLAADALGRGRFALSRQLLERAADLLGNASGRVAIRLSWVSAELAMCTGRGSQAVGYAEAAVRAAEGWPSARHAAKSQVVLAAALCGAGDLDAARRVAQQAWETTERLGLVPLSWALTCLLHDVGGSSLAAAQIAAARDAYAATVAHRGGDWSAR</sequence>
<dbReference type="RefSeq" id="WP_163734014.1">
    <property type="nucleotide sequence ID" value="NZ_AP022610.1"/>
</dbReference>
<dbReference type="EMBL" id="AP022610">
    <property type="protein sequence ID" value="BBZ26964.1"/>
    <property type="molecule type" value="Genomic_DNA"/>
</dbReference>
<name>A0A7I7XBJ4_9MYCO</name>
<evidence type="ECO:0000313" key="1">
    <source>
        <dbReference type="EMBL" id="BBZ26964.1"/>
    </source>
</evidence>
<gene>
    <name evidence="1" type="ORF">MMAD_12590</name>
</gene>
<dbReference type="InterPro" id="IPR011990">
    <property type="entry name" value="TPR-like_helical_dom_sf"/>
</dbReference>
<dbReference type="Gene3D" id="1.25.40.10">
    <property type="entry name" value="Tetratricopeptide repeat domain"/>
    <property type="match status" value="1"/>
</dbReference>
<reference evidence="1 2" key="1">
    <citation type="journal article" date="2019" name="Emerg. Microbes Infect.">
        <title>Comprehensive subspecies identification of 175 nontuberculous mycobacteria species based on 7547 genomic profiles.</title>
        <authorList>
            <person name="Matsumoto Y."/>
            <person name="Kinjo T."/>
            <person name="Motooka D."/>
            <person name="Nabeya D."/>
            <person name="Jung N."/>
            <person name="Uechi K."/>
            <person name="Horii T."/>
            <person name="Iida T."/>
            <person name="Fujita J."/>
            <person name="Nakamura S."/>
        </authorList>
    </citation>
    <scope>NUCLEOTIDE SEQUENCE [LARGE SCALE GENOMIC DNA]</scope>
    <source>
        <strain evidence="1 2">JCM 13574</strain>
    </source>
</reference>
<organism evidence="1 2">
    <name type="scientific">Mycolicibacterium madagascariense</name>
    <dbReference type="NCBI Taxonomy" id="212765"/>
    <lineage>
        <taxon>Bacteria</taxon>
        <taxon>Bacillati</taxon>
        <taxon>Actinomycetota</taxon>
        <taxon>Actinomycetes</taxon>
        <taxon>Mycobacteriales</taxon>
        <taxon>Mycobacteriaceae</taxon>
        <taxon>Mycolicibacterium</taxon>
    </lineage>
</organism>
<protein>
    <submittedName>
        <fullName evidence="1">Uncharacterized protein</fullName>
    </submittedName>
</protein>
<proteinExistence type="predicted"/>